<name>A0A8H7DYK4_9EURO</name>
<dbReference type="AlphaFoldDB" id="A0A8H7DYK4"/>
<dbReference type="EMBL" id="JAACFV010000220">
    <property type="protein sequence ID" value="KAF7502782.1"/>
    <property type="molecule type" value="Genomic_DNA"/>
</dbReference>
<comment type="caution">
    <text evidence="1">The sequence shown here is derived from an EMBL/GenBank/DDBJ whole genome shotgun (WGS) entry which is preliminary data.</text>
</comment>
<protein>
    <submittedName>
        <fullName evidence="1">Uncharacterized protein</fullName>
    </submittedName>
</protein>
<organism evidence="1 2">
    <name type="scientific">Endocarpon pusillum</name>
    <dbReference type="NCBI Taxonomy" id="364733"/>
    <lineage>
        <taxon>Eukaryota</taxon>
        <taxon>Fungi</taxon>
        <taxon>Dikarya</taxon>
        <taxon>Ascomycota</taxon>
        <taxon>Pezizomycotina</taxon>
        <taxon>Eurotiomycetes</taxon>
        <taxon>Chaetothyriomycetidae</taxon>
        <taxon>Verrucariales</taxon>
        <taxon>Verrucariaceae</taxon>
        <taxon>Endocarpon</taxon>
    </lineage>
</organism>
<gene>
    <name evidence="1" type="ORF">GJ744_005172</name>
</gene>
<evidence type="ECO:0000313" key="1">
    <source>
        <dbReference type="EMBL" id="KAF7502782.1"/>
    </source>
</evidence>
<reference evidence="1" key="1">
    <citation type="submission" date="2020-02" db="EMBL/GenBank/DDBJ databases">
        <authorList>
            <person name="Palmer J.M."/>
        </authorList>
    </citation>
    <scope>NUCLEOTIDE SEQUENCE</scope>
    <source>
        <strain evidence="1">EPUS1.4</strain>
        <tissue evidence="1">Thallus</tissue>
    </source>
</reference>
<sequence length="145" mass="16303">MMMYIGTSYQKRITVALSSLRVTGHMVINTVAARKEMIMTVNHRWTVSKTIGTALKIRSKIRTAIIMNNFHRADSMMANIAIASPFPMPRISRQMLQDGIGSTPTLERMFRTTCLPLEDSPLMKKALHTSPGRKATTRNHAMTLV</sequence>
<accession>A0A8H7DYK4</accession>
<dbReference type="Proteomes" id="UP000606974">
    <property type="component" value="Unassembled WGS sequence"/>
</dbReference>
<evidence type="ECO:0000313" key="2">
    <source>
        <dbReference type="Proteomes" id="UP000606974"/>
    </source>
</evidence>
<keyword evidence="2" id="KW-1185">Reference proteome</keyword>
<proteinExistence type="predicted"/>